<feature type="compositionally biased region" description="Pro residues" evidence="6">
    <location>
        <begin position="300"/>
        <end position="317"/>
    </location>
</feature>
<dbReference type="CDD" id="cd13315">
    <property type="entry name" value="PH_Sec3"/>
    <property type="match status" value="1"/>
</dbReference>
<feature type="compositionally biased region" description="Polar residues" evidence="6">
    <location>
        <begin position="287"/>
        <end position="296"/>
    </location>
</feature>
<feature type="compositionally biased region" description="Basic and acidic residues" evidence="6">
    <location>
        <begin position="318"/>
        <end position="337"/>
    </location>
</feature>
<organism evidence="8">
    <name type="scientific">Petromyces alliaceus</name>
    <name type="common">Aspergillus alliaceus</name>
    <dbReference type="NCBI Taxonomy" id="209559"/>
    <lineage>
        <taxon>Eukaryota</taxon>
        <taxon>Fungi</taxon>
        <taxon>Dikarya</taxon>
        <taxon>Ascomycota</taxon>
        <taxon>Pezizomycotina</taxon>
        <taxon>Eurotiomycetes</taxon>
        <taxon>Eurotiomycetidae</taxon>
        <taxon>Eurotiales</taxon>
        <taxon>Aspergillaceae</taxon>
        <taxon>Aspergillus</taxon>
        <taxon>Aspergillus subgen. Circumdati</taxon>
    </lineage>
</organism>
<protein>
    <submittedName>
        <fullName evidence="8">Exocyst complex component Sec3-domain-containing protein</fullName>
    </submittedName>
</protein>
<dbReference type="Pfam" id="PF09763">
    <property type="entry name" value="Sec3_CC"/>
    <property type="match status" value="1"/>
</dbReference>
<name>A0A5N7CSQ4_PETAA</name>
<feature type="compositionally biased region" description="Pro residues" evidence="6">
    <location>
        <begin position="228"/>
        <end position="244"/>
    </location>
</feature>
<feature type="compositionally biased region" description="Low complexity" evidence="6">
    <location>
        <begin position="245"/>
        <end position="255"/>
    </location>
</feature>
<feature type="coiled-coil region" evidence="5">
    <location>
        <begin position="769"/>
        <end position="796"/>
    </location>
</feature>
<dbReference type="InterPro" id="IPR048628">
    <property type="entry name" value="Sec3_C"/>
</dbReference>
<dbReference type="PANTHER" id="PTHR16092">
    <property type="entry name" value="SEC3/SYNTAXIN-RELATED"/>
    <property type="match status" value="1"/>
</dbReference>
<evidence type="ECO:0000256" key="5">
    <source>
        <dbReference type="SAM" id="Coils"/>
    </source>
</evidence>
<dbReference type="InterPro" id="IPR028258">
    <property type="entry name" value="Sec3-PIP2_bind"/>
</dbReference>
<feature type="compositionally biased region" description="Basic and acidic residues" evidence="6">
    <location>
        <begin position="261"/>
        <end position="285"/>
    </location>
</feature>
<proteinExistence type="inferred from homology"/>
<feature type="domain" description="Exocyst complex component Sec3 PIP2-binding N-terminal" evidence="7">
    <location>
        <begin position="96"/>
        <end position="197"/>
    </location>
</feature>
<feature type="compositionally biased region" description="Polar residues" evidence="6">
    <location>
        <begin position="502"/>
        <end position="532"/>
    </location>
</feature>
<feature type="compositionally biased region" description="Basic and acidic residues" evidence="6">
    <location>
        <begin position="363"/>
        <end position="399"/>
    </location>
</feature>
<dbReference type="InterPro" id="IPR019160">
    <property type="entry name" value="Sec3_CC"/>
</dbReference>
<dbReference type="GO" id="GO:0006887">
    <property type="term" value="P:exocytosis"/>
    <property type="evidence" value="ECO:0007669"/>
    <property type="project" value="UniProtKB-KW"/>
</dbReference>
<dbReference type="Proteomes" id="UP000326877">
    <property type="component" value="Unassembled WGS sequence"/>
</dbReference>
<dbReference type="Gene3D" id="2.30.29.90">
    <property type="match status" value="1"/>
</dbReference>
<feature type="compositionally biased region" description="Basic and acidic residues" evidence="6">
    <location>
        <begin position="457"/>
        <end position="469"/>
    </location>
</feature>
<evidence type="ECO:0000259" key="7">
    <source>
        <dbReference type="SMART" id="SM01313"/>
    </source>
</evidence>
<dbReference type="FunFam" id="2.30.29.90:FF:000003">
    <property type="entry name" value="Exocyst complex component Sec3"/>
    <property type="match status" value="1"/>
</dbReference>
<keyword evidence="3" id="KW-0268">Exocytosis</keyword>
<keyword evidence="4 5" id="KW-0175">Coiled coil</keyword>
<dbReference type="Pfam" id="PF15277">
    <property type="entry name" value="Sec3-PIP2_bind"/>
    <property type="match status" value="1"/>
</dbReference>
<evidence type="ECO:0000256" key="4">
    <source>
        <dbReference type="ARBA" id="ARBA00023054"/>
    </source>
</evidence>
<comment type="similarity">
    <text evidence="1">Belongs to the SEC3 family.</text>
</comment>
<dbReference type="SMART" id="SM01313">
    <property type="entry name" value="Sec3-PIP2_bind"/>
    <property type="match status" value="1"/>
</dbReference>
<feature type="region of interest" description="Disordered" evidence="6">
    <location>
        <begin position="219"/>
        <end position="553"/>
    </location>
</feature>
<evidence type="ECO:0000256" key="6">
    <source>
        <dbReference type="SAM" id="MobiDB-lite"/>
    </source>
</evidence>
<dbReference type="OrthoDB" id="27109at2759"/>
<feature type="region of interest" description="Disordered" evidence="6">
    <location>
        <begin position="568"/>
        <end position="645"/>
    </location>
</feature>
<reference evidence="8" key="1">
    <citation type="submission" date="2019-04" db="EMBL/GenBank/DDBJ databases">
        <title>Friends and foes A comparative genomics studyof 23 Aspergillus species from section Flavi.</title>
        <authorList>
            <consortium name="DOE Joint Genome Institute"/>
            <person name="Kjaerbolling I."/>
            <person name="Vesth T."/>
            <person name="Frisvad J.C."/>
            <person name="Nybo J.L."/>
            <person name="Theobald S."/>
            <person name="Kildgaard S."/>
            <person name="Isbrandt T."/>
            <person name="Kuo A."/>
            <person name="Sato A."/>
            <person name="Lyhne E.K."/>
            <person name="Kogle M.E."/>
            <person name="Wiebenga A."/>
            <person name="Kun R.S."/>
            <person name="Lubbers R.J."/>
            <person name="Makela M.R."/>
            <person name="Barry K."/>
            <person name="Chovatia M."/>
            <person name="Clum A."/>
            <person name="Daum C."/>
            <person name="Haridas S."/>
            <person name="He G."/>
            <person name="LaButti K."/>
            <person name="Lipzen A."/>
            <person name="Mondo S."/>
            <person name="Riley R."/>
            <person name="Salamov A."/>
            <person name="Simmons B.A."/>
            <person name="Magnuson J.K."/>
            <person name="Henrissat B."/>
            <person name="Mortensen U.H."/>
            <person name="Larsen T.O."/>
            <person name="Devries R.P."/>
            <person name="Grigoriev I.V."/>
            <person name="Machida M."/>
            <person name="Baker S.E."/>
            <person name="Andersen M.R."/>
        </authorList>
    </citation>
    <scope>NUCLEOTIDE SEQUENCE [LARGE SCALE GENOMIC DNA]</scope>
    <source>
        <strain evidence="8">IBT 14317</strain>
    </source>
</reference>
<feature type="region of interest" description="Disordered" evidence="6">
    <location>
        <begin position="1"/>
        <end position="48"/>
    </location>
</feature>
<accession>A0A5N7CSQ4</accession>
<dbReference type="PANTHER" id="PTHR16092:SF14">
    <property type="entry name" value="EXOCYST COMPLEX COMPONENT 1 ISOFORM X1"/>
    <property type="match status" value="1"/>
</dbReference>
<evidence type="ECO:0000313" key="8">
    <source>
        <dbReference type="EMBL" id="KAE8396603.1"/>
    </source>
</evidence>
<feature type="compositionally biased region" description="Polar residues" evidence="6">
    <location>
        <begin position="415"/>
        <end position="435"/>
    </location>
</feature>
<dbReference type="Pfam" id="PF20654">
    <property type="entry name" value="Sec3_C-term"/>
    <property type="match status" value="1"/>
</dbReference>
<gene>
    <name evidence="8" type="ORF">BDV23DRAFT_177598</name>
</gene>
<keyword evidence="2" id="KW-0813">Transport</keyword>
<sequence length="1486" mass="165726">MNGRDRPRGPQPGDMPPQRDPRRVGDGRNGGGFAGHGEATMSRAEKFEDEKRRIIQSCFAKKDGDGSLVESYITHVRITEDAAYPSSPAPPNSPPENKKPRAIIVSVRRSGRVRVHKARENNDGSFSIGKTWMLDDLSAIQSYTAWVPSSPMEQQQKQWASNVGFMVTVGKPYYWHARTSKEKDFFIGSLVKIYRKYTGGKVPELIGFDDRERQLLAGMAPSGAKPPGQGPPRPEVALPPPGPPHSSHGSRPQSPYSSRAPSRDGPRRLPSEEQSLRAQRSRDQMGRPSTAQSGHSGRSIPPPPPPVPPQHPPPVPPDQRDQPPPRSVERLVSENRIHKSPVSPESRGLDIPTSLLAASASSQRDRPGGETDRSLATRPEARPPPSRDGKGMPESELHTQDLAFDLPRHNKDGSRPTTAQSAQAESRNANPSPVSNLGPKPAFNENSTETFSPEVPTESHDNNISDRAPDIQPVEVPPALKLPSSGANNSPAPAEVEVMALSVSTKESQLNEPVQESGPMSPSASPHETPTSPVEDDMDAHRPGLGPMIKKKQNMEVTGALRKAATAYGAFKPRPGGAGERLLAAAKKQKAEESQEPDGITGVVPAPSLRTAIDPVVSPETPDKEIPPFASPVKEVPSPAKSPILEPPTVEVTQAASEETAVTPVQTPENPRDTSRAIVKVVADERARSVSPSPHDRRRRRHEDNTIKYCQALGIDPSSVDGRGVDFDDILTDLGWNGRLNDEKKIEDLEADVRREIGRVEATSWLGNLEQQEGKIDQLAKLIDKTIEECEELDNLLTLYSHELNTLHDDVAYIEAQSQGLQVQTANQKLLHNELQNLLKTLSISSVDLRSLKEASLSNPDGLRDTESALSTLYKAMLMIDSDIWQNKKRLVDAAGDHGSVGVYADTEIGQMRAIKEKKEEFRSESRLFLQRLKQFMVIAYKVAEQKRVDAAAHTPKDPMKLDSEAREYFRRELWMYNALMLFAREVSGAEWHGLINLYEQQAKQPYQNEFRDNGFAWKKASRKPSGEEQELLFTHQEKEKESEGITLAARKLTVKRGKTMRAAAGLRIPSSDKQHGKLEPYEVFAGALHEALGMISEEQNFLVHFFHLSSLSHIDFPDLIASADPDERQLPDFSAKQLHDPDRGMARKVEQIMDELFSFWPIEMQNLVDWSIKSDPLQGIGILYALEKAVLDLEDTNQDFIIHSLQKLHSRLIGLFNRFVDEQIRGIEDTKVKVNKRRGVISFMRVFPHFSTAVENMLSQPSQEFCDIRISVNEAYNRINRAMWESLKFIAKEAPGQPNGAAATSGDPEDKEALNYHILLIENMNHYIEEVDVRGLPVLEKWRERAYQDYHEHMKLYLDSVIHRPLGKLLEFVESAESLLAATSSPTDISSRPSHSRSVAKKVLATYDAKEMRRGIESLKKRVEKHFGDADDPGLSRSLVLKVLRECESRYEGAYDRTRRVLNTVYEGQLDLEWRKEDAIAMFKK</sequence>
<dbReference type="GO" id="GO:0006893">
    <property type="term" value="P:Golgi to plasma membrane transport"/>
    <property type="evidence" value="ECO:0007669"/>
    <property type="project" value="TreeGrafter"/>
</dbReference>
<evidence type="ECO:0000256" key="3">
    <source>
        <dbReference type="ARBA" id="ARBA00022483"/>
    </source>
</evidence>
<dbReference type="GO" id="GO:0005546">
    <property type="term" value="F:phosphatidylinositol-4,5-bisphosphate binding"/>
    <property type="evidence" value="ECO:0007669"/>
    <property type="project" value="TreeGrafter"/>
</dbReference>
<dbReference type="GO" id="GO:0005886">
    <property type="term" value="C:plasma membrane"/>
    <property type="evidence" value="ECO:0007669"/>
    <property type="project" value="TreeGrafter"/>
</dbReference>
<evidence type="ECO:0000256" key="2">
    <source>
        <dbReference type="ARBA" id="ARBA00022448"/>
    </source>
</evidence>
<evidence type="ECO:0000256" key="1">
    <source>
        <dbReference type="ARBA" id="ARBA00006518"/>
    </source>
</evidence>
<dbReference type="GO" id="GO:0000145">
    <property type="term" value="C:exocyst"/>
    <property type="evidence" value="ECO:0007669"/>
    <property type="project" value="InterPro"/>
</dbReference>
<dbReference type="EMBL" id="ML735214">
    <property type="protein sequence ID" value="KAE8396603.1"/>
    <property type="molecule type" value="Genomic_DNA"/>
</dbReference>
<feature type="compositionally biased region" description="Basic and acidic residues" evidence="6">
    <location>
        <begin position="17"/>
        <end position="26"/>
    </location>
</feature>